<dbReference type="NCBIfam" id="TIGR00756">
    <property type="entry name" value="PPR"/>
    <property type="match status" value="8"/>
</dbReference>
<dbReference type="PANTHER" id="PTHR47926">
    <property type="entry name" value="PENTATRICOPEPTIDE REPEAT-CONTAINING PROTEIN"/>
    <property type="match status" value="1"/>
</dbReference>
<organism evidence="3 4">
    <name type="scientific">Musa balbisiana</name>
    <name type="common">Banana</name>
    <dbReference type="NCBI Taxonomy" id="52838"/>
    <lineage>
        <taxon>Eukaryota</taxon>
        <taxon>Viridiplantae</taxon>
        <taxon>Streptophyta</taxon>
        <taxon>Embryophyta</taxon>
        <taxon>Tracheophyta</taxon>
        <taxon>Spermatophyta</taxon>
        <taxon>Magnoliopsida</taxon>
        <taxon>Liliopsida</taxon>
        <taxon>Zingiberales</taxon>
        <taxon>Musaceae</taxon>
        <taxon>Musa</taxon>
    </lineage>
</organism>
<proteinExistence type="predicted"/>
<dbReference type="InterPro" id="IPR046848">
    <property type="entry name" value="E_motif"/>
</dbReference>
<accession>A0A4S8I8R0</accession>
<evidence type="ECO:0008006" key="5">
    <source>
        <dbReference type="Google" id="ProtNLM"/>
    </source>
</evidence>
<dbReference type="GO" id="GO:0099402">
    <property type="term" value="P:plant organ development"/>
    <property type="evidence" value="ECO:0007669"/>
    <property type="project" value="UniProtKB-ARBA"/>
</dbReference>
<feature type="repeat" description="PPR" evidence="2">
    <location>
        <begin position="318"/>
        <end position="352"/>
    </location>
</feature>
<protein>
    <recommendedName>
        <fullName evidence="5">Pentatricopeptide repeat-containing protein</fullName>
    </recommendedName>
</protein>
<reference evidence="3 4" key="1">
    <citation type="journal article" date="2019" name="Nat. Plants">
        <title>Genome sequencing of Musa balbisiana reveals subgenome evolution and function divergence in polyploid bananas.</title>
        <authorList>
            <person name="Yao X."/>
        </authorList>
    </citation>
    <scope>NUCLEOTIDE SEQUENCE [LARGE SCALE GENOMIC DNA]</scope>
    <source>
        <strain evidence="4">cv. DH-PKW</strain>
        <tissue evidence="3">Leaves</tissue>
    </source>
</reference>
<dbReference type="InterPro" id="IPR011990">
    <property type="entry name" value="TPR-like_helical_dom_sf"/>
</dbReference>
<name>A0A4S8I8R0_MUSBA</name>
<dbReference type="Proteomes" id="UP000317650">
    <property type="component" value="Chromosome 2"/>
</dbReference>
<dbReference type="FunFam" id="1.25.40.10:FF:000158">
    <property type="entry name" value="pentatricopeptide repeat-containing protein At2g33680"/>
    <property type="match status" value="1"/>
</dbReference>
<dbReference type="PROSITE" id="PS51375">
    <property type="entry name" value="PPR"/>
    <property type="match status" value="6"/>
</dbReference>
<evidence type="ECO:0000256" key="2">
    <source>
        <dbReference type="PROSITE-ProRule" id="PRU00708"/>
    </source>
</evidence>
<dbReference type="Gene3D" id="1.25.40.10">
    <property type="entry name" value="Tetratricopeptide repeat domain"/>
    <property type="match status" value="6"/>
</dbReference>
<dbReference type="FunFam" id="1.25.40.10:FF:000125">
    <property type="entry name" value="Pentatricopeptide repeat-containing protein"/>
    <property type="match status" value="3"/>
</dbReference>
<gene>
    <name evidence="3" type="ORF">C4D60_Mb02t06560</name>
</gene>
<dbReference type="PANTHER" id="PTHR47926:SF452">
    <property type="entry name" value="PENTATRICOPEPTIDE REPEAT-CONTAINING PROTEIN"/>
    <property type="match status" value="1"/>
</dbReference>
<dbReference type="AlphaFoldDB" id="A0A4S8I8R0"/>
<dbReference type="Pfam" id="PF01535">
    <property type="entry name" value="PPR"/>
    <property type="match status" value="8"/>
</dbReference>
<feature type="repeat" description="PPR" evidence="2">
    <location>
        <begin position="163"/>
        <end position="197"/>
    </location>
</feature>
<comment type="caution">
    <text evidence="3">The sequence shown here is derived from an EMBL/GenBank/DDBJ whole genome shotgun (WGS) entry which is preliminary data.</text>
</comment>
<dbReference type="Pfam" id="PF20431">
    <property type="entry name" value="E_motif"/>
    <property type="match status" value="1"/>
</dbReference>
<dbReference type="STRING" id="52838.A0A4S8I8R0"/>
<feature type="repeat" description="PPR" evidence="2">
    <location>
        <begin position="539"/>
        <end position="573"/>
    </location>
</feature>
<dbReference type="InterPro" id="IPR002885">
    <property type="entry name" value="PPR_rpt"/>
</dbReference>
<keyword evidence="4" id="KW-1185">Reference proteome</keyword>
<dbReference type="InterPro" id="IPR046960">
    <property type="entry name" value="PPR_At4g14850-like_plant"/>
</dbReference>
<evidence type="ECO:0000256" key="1">
    <source>
        <dbReference type="ARBA" id="ARBA00022737"/>
    </source>
</evidence>
<feature type="repeat" description="PPR" evidence="2">
    <location>
        <begin position="287"/>
        <end position="317"/>
    </location>
</feature>
<keyword evidence="1" id="KW-0677">Repeat</keyword>
<evidence type="ECO:0000313" key="4">
    <source>
        <dbReference type="Proteomes" id="UP000317650"/>
    </source>
</evidence>
<dbReference type="GO" id="GO:0009451">
    <property type="term" value="P:RNA modification"/>
    <property type="evidence" value="ECO:0007669"/>
    <property type="project" value="InterPro"/>
</dbReference>
<evidence type="ECO:0000313" key="3">
    <source>
        <dbReference type="EMBL" id="THU44357.1"/>
    </source>
</evidence>
<dbReference type="Pfam" id="PF13041">
    <property type="entry name" value="PPR_2"/>
    <property type="match status" value="3"/>
</dbReference>
<dbReference type="SUPFAM" id="SSF81901">
    <property type="entry name" value="HCP-like"/>
    <property type="match status" value="1"/>
</dbReference>
<feature type="repeat" description="PPR" evidence="2">
    <location>
        <begin position="380"/>
        <end position="414"/>
    </location>
</feature>
<dbReference type="GO" id="GO:0003723">
    <property type="term" value="F:RNA binding"/>
    <property type="evidence" value="ECO:0007669"/>
    <property type="project" value="InterPro"/>
</dbReference>
<feature type="repeat" description="PPR" evidence="2">
    <location>
        <begin position="225"/>
        <end position="259"/>
    </location>
</feature>
<sequence>MGSQSKRIRIVGVGWVLEVKSDPTKSSFQANVKASSSTNSFCPNRIYSCWIPLDSNVRGDVVTTGTFQGWFSPTKETCDHAGHGSSRPNDMLSRVRCVSNRSAFCSLRYLLLDHPCRSLTTASNPHLRRSDDIFRWNSAITSSFNDGKVDSAWQFFEQMPRRNVITWNCMLTGLVKNRRIADAQRVFDLMPRKNVVSWTVLLTGYAKCGLIDEARALFDRIPDRNVICWNSMVSGYINNGKIGKAREVFDEMPVRNNVSWSIMITGYLKNRLINEARVLFDQAAGHSTSTCNALLSGYVDLGRLKDAEDLFGQMAQRDVVSWNTMITCYSRAGKMELAQHLFDEMPEKDIVSWTALMHGYLRNRNIEAAQRIFNEMPDHDVMTWNTMMGGFIQNGMLEDALRLFADMPNRDVVSWNTILQGYIQQDDMAGAKCWFDKMPQRSETSWNTLISGYRSDEALVLFRNMIREGFKPDQGTFSVVISVCASLVALGWGRMVHLCVIRVGYQHDALVMSSLISLYSRCGLISEAALIFECIIKRDTITWNAMIATYAYHGFAMEAFKLFDEMIRNGFNPDHATFLSLLLACSHKGLVNKGCQYFDSMQKDWNFIPKPEHYSCMVDLLGRSGHVTQAHEFTKKIPVQLQTTAWETLLSSCRYYGNLELGEVAAKRVLDARPPDGGMHALISNMYAAKGMWKSAESVRMLMKDQGLKKLTGCSWIEVKGKMCSFVSNDKSDPFIEKICQELDNLTFIMEGAS</sequence>
<dbReference type="EMBL" id="PYDT01000011">
    <property type="protein sequence ID" value="THU44357.1"/>
    <property type="molecule type" value="Genomic_DNA"/>
</dbReference>